<dbReference type="SUPFAM" id="SSF57829">
    <property type="entry name" value="Zn-binding ribosomal proteins"/>
    <property type="match status" value="1"/>
</dbReference>
<dbReference type="InterPro" id="IPR011332">
    <property type="entry name" value="Ribosomal_zn-bd"/>
</dbReference>
<evidence type="ECO:0000256" key="5">
    <source>
        <dbReference type="HAMAP-Rule" id="MF_00340"/>
    </source>
</evidence>
<sequence>MAVPKQKKSRSNTRKRRSQWTASRPNLVTCQRCRGTKLSHTACPTCGTYRNRQVVKPA</sequence>
<dbReference type="Pfam" id="PF01783">
    <property type="entry name" value="Ribosomal_L32p"/>
    <property type="match status" value="1"/>
</dbReference>
<name>A0A543NFW9_9ACTN</name>
<comment type="caution">
    <text evidence="7">The sequence shown here is derived from an EMBL/GenBank/DDBJ whole genome shotgun (WGS) entry which is preliminary data.</text>
</comment>
<dbReference type="GO" id="GO:0015934">
    <property type="term" value="C:large ribosomal subunit"/>
    <property type="evidence" value="ECO:0007669"/>
    <property type="project" value="InterPro"/>
</dbReference>
<dbReference type="InterPro" id="IPR044957">
    <property type="entry name" value="Ribosomal_bL32_bact"/>
</dbReference>
<evidence type="ECO:0000256" key="1">
    <source>
        <dbReference type="ARBA" id="ARBA00008560"/>
    </source>
</evidence>
<evidence type="ECO:0000256" key="4">
    <source>
        <dbReference type="ARBA" id="ARBA00035178"/>
    </source>
</evidence>
<dbReference type="NCBIfam" id="TIGR01031">
    <property type="entry name" value="rpmF_bact"/>
    <property type="match status" value="1"/>
</dbReference>
<accession>A0A543NFW9</accession>
<comment type="similarity">
    <text evidence="1 5">Belongs to the bacterial ribosomal protein bL32 family.</text>
</comment>
<evidence type="ECO:0000313" key="8">
    <source>
        <dbReference type="Proteomes" id="UP000317422"/>
    </source>
</evidence>
<proteinExistence type="inferred from homology"/>
<dbReference type="PANTHER" id="PTHR35534:SF1">
    <property type="entry name" value="LARGE RIBOSOMAL SUBUNIT PROTEIN BL32"/>
    <property type="match status" value="1"/>
</dbReference>
<protein>
    <recommendedName>
        <fullName evidence="4 5">Large ribosomal subunit protein bL32</fullName>
    </recommendedName>
</protein>
<dbReference type="AlphaFoldDB" id="A0A543NFW9"/>
<dbReference type="GO" id="GO:0006412">
    <property type="term" value="P:translation"/>
    <property type="evidence" value="ECO:0007669"/>
    <property type="project" value="UniProtKB-UniRule"/>
</dbReference>
<keyword evidence="8" id="KW-1185">Reference proteome</keyword>
<dbReference type="Proteomes" id="UP000317422">
    <property type="component" value="Unassembled WGS sequence"/>
</dbReference>
<feature type="region of interest" description="Disordered" evidence="6">
    <location>
        <begin position="1"/>
        <end position="23"/>
    </location>
</feature>
<dbReference type="EMBL" id="VFQC01000001">
    <property type="protein sequence ID" value="TQN30691.1"/>
    <property type="molecule type" value="Genomic_DNA"/>
</dbReference>
<evidence type="ECO:0000256" key="6">
    <source>
        <dbReference type="SAM" id="MobiDB-lite"/>
    </source>
</evidence>
<dbReference type="OrthoDB" id="9807363at2"/>
<keyword evidence="3 5" id="KW-0687">Ribonucleoprotein</keyword>
<evidence type="ECO:0000256" key="2">
    <source>
        <dbReference type="ARBA" id="ARBA00022980"/>
    </source>
</evidence>
<organism evidence="7 8">
    <name type="scientific">Haloactinospora alba</name>
    <dbReference type="NCBI Taxonomy" id="405555"/>
    <lineage>
        <taxon>Bacteria</taxon>
        <taxon>Bacillati</taxon>
        <taxon>Actinomycetota</taxon>
        <taxon>Actinomycetes</taxon>
        <taxon>Streptosporangiales</taxon>
        <taxon>Nocardiopsidaceae</taxon>
        <taxon>Haloactinospora</taxon>
    </lineage>
</organism>
<dbReference type="PANTHER" id="PTHR35534">
    <property type="entry name" value="50S RIBOSOMAL PROTEIN L32"/>
    <property type="match status" value="1"/>
</dbReference>
<dbReference type="HAMAP" id="MF_00340">
    <property type="entry name" value="Ribosomal_bL32"/>
    <property type="match status" value="1"/>
</dbReference>
<evidence type="ECO:0000256" key="3">
    <source>
        <dbReference type="ARBA" id="ARBA00023274"/>
    </source>
</evidence>
<gene>
    <name evidence="5" type="primary">rpmF</name>
    <name evidence="7" type="ORF">FHX37_0573</name>
</gene>
<feature type="compositionally biased region" description="Basic residues" evidence="6">
    <location>
        <begin position="1"/>
        <end position="18"/>
    </location>
</feature>
<evidence type="ECO:0000313" key="7">
    <source>
        <dbReference type="EMBL" id="TQN30691.1"/>
    </source>
</evidence>
<keyword evidence="2 5" id="KW-0689">Ribosomal protein</keyword>
<dbReference type="InterPro" id="IPR002677">
    <property type="entry name" value="Ribosomal_bL32"/>
</dbReference>
<dbReference type="RefSeq" id="WP_141921911.1">
    <property type="nucleotide sequence ID" value="NZ_VFQC01000001.1"/>
</dbReference>
<reference evidence="7 8" key="1">
    <citation type="submission" date="2019-06" db="EMBL/GenBank/DDBJ databases">
        <title>Sequencing the genomes of 1000 actinobacteria strains.</title>
        <authorList>
            <person name="Klenk H.-P."/>
        </authorList>
    </citation>
    <scope>NUCLEOTIDE SEQUENCE [LARGE SCALE GENOMIC DNA]</scope>
    <source>
        <strain evidence="7 8">DSM 45015</strain>
    </source>
</reference>
<dbReference type="GO" id="GO:0003735">
    <property type="term" value="F:structural constituent of ribosome"/>
    <property type="evidence" value="ECO:0007669"/>
    <property type="project" value="InterPro"/>
</dbReference>